<feature type="transmembrane region" description="Helical" evidence="7">
    <location>
        <begin position="103"/>
        <end position="127"/>
    </location>
</feature>
<comment type="similarity">
    <text evidence="5">Belongs to the SAT4 family.</text>
</comment>
<gene>
    <name evidence="9" type="ORF">K491DRAFT_778068</name>
</gene>
<keyword evidence="2 7" id="KW-0812">Transmembrane</keyword>
<accession>A0A6A6T9Q2</accession>
<feature type="transmembrane region" description="Helical" evidence="7">
    <location>
        <begin position="48"/>
        <end position="69"/>
    </location>
</feature>
<dbReference type="InterPro" id="IPR049326">
    <property type="entry name" value="Rhodopsin_dom_fungi"/>
</dbReference>
<dbReference type="InterPro" id="IPR052337">
    <property type="entry name" value="SAT4-like"/>
</dbReference>
<dbReference type="Proteomes" id="UP000799324">
    <property type="component" value="Unassembled WGS sequence"/>
</dbReference>
<sequence>MADIPLSVNPNGRAVVIVLGVFLALDYVFVFIRYWARHLTKRKLEFNDWALFAALIFVSAMYFVEIGAVRNGGVGLHVMDIVMNHGGMPTIFTAGKLVLTADILWNMATLTIKMSILHLYISVFGLVSKPFRQAVWIVMGTCVVSTIIFVIQILVLCRPLALFWDKSIDGTCGSLNLTYLIPGIIITVEDLVVFSLPMPMLWRLKMATKKKLGTMVVFGIGFGICMMSGVRLKYVIELNTEDFTASIWQFAILGTLEPMLGVISACLPVIPAVVSHYSSGRVMAWSTKGGSGNGTGNSGSGSKGLSSTSGHSGHDAFERLSDHEYPLIEQGKTESHAQSQVVGDDWETHNTAAPGGNIRVTKQFAVDSRVHPARGITEAV</sequence>
<evidence type="ECO:0000256" key="6">
    <source>
        <dbReference type="SAM" id="MobiDB-lite"/>
    </source>
</evidence>
<evidence type="ECO:0000256" key="2">
    <source>
        <dbReference type="ARBA" id="ARBA00022692"/>
    </source>
</evidence>
<evidence type="ECO:0000313" key="10">
    <source>
        <dbReference type="Proteomes" id="UP000799324"/>
    </source>
</evidence>
<feature type="transmembrane region" description="Helical" evidence="7">
    <location>
        <begin position="250"/>
        <end position="274"/>
    </location>
</feature>
<evidence type="ECO:0000256" key="3">
    <source>
        <dbReference type="ARBA" id="ARBA00022989"/>
    </source>
</evidence>
<feature type="region of interest" description="Disordered" evidence="6">
    <location>
        <begin position="288"/>
        <end position="316"/>
    </location>
</feature>
<evidence type="ECO:0000259" key="8">
    <source>
        <dbReference type="Pfam" id="PF20684"/>
    </source>
</evidence>
<feature type="transmembrane region" description="Helical" evidence="7">
    <location>
        <begin position="14"/>
        <end position="36"/>
    </location>
</feature>
<reference evidence="9" key="1">
    <citation type="journal article" date="2020" name="Stud. Mycol.">
        <title>101 Dothideomycetes genomes: a test case for predicting lifestyles and emergence of pathogens.</title>
        <authorList>
            <person name="Haridas S."/>
            <person name="Albert R."/>
            <person name="Binder M."/>
            <person name="Bloem J."/>
            <person name="Labutti K."/>
            <person name="Salamov A."/>
            <person name="Andreopoulos B."/>
            <person name="Baker S."/>
            <person name="Barry K."/>
            <person name="Bills G."/>
            <person name="Bluhm B."/>
            <person name="Cannon C."/>
            <person name="Castanera R."/>
            <person name="Culley D."/>
            <person name="Daum C."/>
            <person name="Ezra D."/>
            <person name="Gonzalez J."/>
            <person name="Henrissat B."/>
            <person name="Kuo A."/>
            <person name="Liang C."/>
            <person name="Lipzen A."/>
            <person name="Lutzoni F."/>
            <person name="Magnuson J."/>
            <person name="Mondo S."/>
            <person name="Nolan M."/>
            <person name="Ohm R."/>
            <person name="Pangilinan J."/>
            <person name="Park H.-J."/>
            <person name="Ramirez L."/>
            <person name="Alfaro M."/>
            <person name="Sun H."/>
            <person name="Tritt A."/>
            <person name="Yoshinaga Y."/>
            <person name="Zwiers L.-H."/>
            <person name="Turgeon B."/>
            <person name="Goodwin S."/>
            <person name="Spatafora J."/>
            <person name="Crous P."/>
            <person name="Grigoriev I."/>
        </authorList>
    </citation>
    <scope>NUCLEOTIDE SEQUENCE</scope>
    <source>
        <strain evidence="9">CBS 122681</strain>
    </source>
</reference>
<feature type="transmembrane region" description="Helical" evidence="7">
    <location>
        <begin position="176"/>
        <end position="200"/>
    </location>
</feature>
<evidence type="ECO:0000256" key="4">
    <source>
        <dbReference type="ARBA" id="ARBA00023136"/>
    </source>
</evidence>
<dbReference type="OrthoDB" id="10017208at2759"/>
<evidence type="ECO:0000256" key="5">
    <source>
        <dbReference type="ARBA" id="ARBA00038359"/>
    </source>
</evidence>
<keyword evidence="10" id="KW-1185">Reference proteome</keyword>
<feature type="compositionally biased region" description="Gly residues" evidence="6">
    <location>
        <begin position="289"/>
        <end position="302"/>
    </location>
</feature>
<feature type="transmembrane region" description="Helical" evidence="7">
    <location>
        <begin position="212"/>
        <end position="230"/>
    </location>
</feature>
<dbReference type="GO" id="GO:0016020">
    <property type="term" value="C:membrane"/>
    <property type="evidence" value="ECO:0007669"/>
    <property type="project" value="UniProtKB-SubCell"/>
</dbReference>
<proteinExistence type="inferred from homology"/>
<evidence type="ECO:0000313" key="9">
    <source>
        <dbReference type="EMBL" id="KAF2656392.1"/>
    </source>
</evidence>
<evidence type="ECO:0000256" key="1">
    <source>
        <dbReference type="ARBA" id="ARBA00004141"/>
    </source>
</evidence>
<feature type="transmembrane region" description="Helical" evidence="7">
    <location>
        <begin position="134"/>
        <end position="156"/>
    </location>
</feature>
<keyword evidence="4 7" id="KW-0472">Membrane</keyword>
<dbReference type="PANTHER" id="PTHR33048">
    <property type="entry name" value="PTH11-LIKE INTEGRAL MEMBRANE PROTEIN (AFU_ORTHOLOGUE AFUA_5G11245)"/>
    <property type="match status" value="1"/>
</dbReference>
<dbReference type="PANTHER" id="PTHR33048:SF57">
    <property type="entry name" value="INTEGRAL MEMBRANE PROTEIN-RELATED"/>
    <property type="match status" value="1"/>
</dbReference>
<dbReference type="Pfam" id="PF20684">
    <property type="entry name" value="Fung_rhodopsin"/>
    <property type="match status" value="1"/>
</dbReference>
<feature type="domain" description="Rhodopsin" evidence="8">
    <location>
        <begin position="32"/>
        <end position="274"/>
    </location>
</feature>
<name>A0A6A6T9Q2_9PLEO</name>
<keyword evidence="3 7" id="KW-1133">Transmembrane helix</keyword>
<organism evidence="9 10">
    <name type="scientific">Lophiostoma macrostomum CBS 122681</name>
    <dbReference type="NCBI Taxonomy" id="1314788"/>
    <lineage>
        <taxon>Eukaryota</taxon>
        <taxon>Fungi</taxon>
        <taxon>Dikarya</taxon>
        <taxon>Ascomycota</taxon>
        <taxon>Pezizomycotina</taxon>
        <taxon>Dothideomycetes</taxon>
        <taxon>Pleosporomycetidae</taxon>
        <taxon>Pleosporales</taxon>
        <taxon>Lophiostomataceae</taxon>
        <taxon>Lophiostoma</taxon>
    </lineage>
</organism>
<evidence type="ECO:0000256" key="7">
    <source>
        <dbReference type="SAM" id="Phobius"/>
    </source>
</evidence>
<comment type="subcellular location">
    <subcellularLocation>
        <location evidence="1">Membrane</location>
        <topology evidence="1">Multi-pass membrane protein</topology>
    </subcellularLocation>
</comment>
<dbReference type="AlphaFoldDB" id="A0A6A6T9Q2"/>
<protein>
    <recommendedName>
        <fullName evidence="8">Rhodopsin domain-containing protein</fullName>
    </recommendedName>
</protein>
<dbReference type="EMBL" id="MU004337">
    <property type="protein sequence ID" value="KAF2656392.1"/>
    <property type="molecule type" value="Genomic_DNA"/>
</dbReference>